<organism evidence="15">
    <name type="scientific">Hydrogenovibrio crunogenus (strain DSM 25203 / XCL-2)</name>
    <name type="common">Thiomicrospira crunogena</name>
    <dbReference type="NCBI Taxonomy" id="317025"/>
    <lineage>
        <taxon>Bacteria</taxon>
        <taxon>Pseudomonadati</taxon>
        <taxon>Pseudomonadota</taxon>
        <taxon>Gammaproteobacteria</taxon>
        <taxon>Thiotrichales</taxon>
        <taxon>Piscirickettsiaceae</taxon>
        <taxon>Hydrogenovibrio</taxon>
    </lineage>
</organism>
<dbReference type="SUPFAM" id="SSF160544">
    <property type="entry name" value="EscU C-terminal domain-like"/>
    <property type="match status" value="1"/>
</dbReference>
<evidence type="ECO:0000256" key="11">
    <source>
        <dbReference type="ARBA" id="ARBA00023225"/>
    </source>
</evidence>
<keyword evidence="15" id="KW-0966">Cell projection</keyword>
<feature type="transmembrane region" description="Helical" evidence="13">
    <location>
        <begin position="187"/>
        <end position="208"/>
    </location>
</feature>
<dbReference type="GO" id="GO:0005886">
    <property type="term" value="C:plasma membrane"/>
    <property type="evidence" value="ECO:0007669"/>
    <property type="project" value="UniProtKB-SubCell"/>
</dbReference>
<evidence type="ECO:0000256" key="5">
    <source>
        <dbReference type="ARBA" id="ARBA00022475"/>
    </source>
</evidence>
<feature type="transmembrane region" description="Helical" evidence="13">
    <location>
        <begin position="34"/>
        <end position="52"/>
    </location>
</feature>
<dbReference type="InterPro" id="IPR006135">
    <property type="entry name" value="T3SS_substrate_exporter"/>
</dbReference>
<dbReference type="OrthoDB" id="9807950at2"/>
<evidence type="ECO:0000256" key="1">
    <source>
        <dbReference type="ARBA" id="ARBA00004651"/>
    </source>
</evidence>
<dbReference type="NCBIfam" id="TIGR00328">
    <property type="entry name" value="flhB"/>
    <property type="match status" value="1"/>
</dbReference>
<dbReference type="KEGG" id="tcx:Tcr_0743"/>
<dbReference type="EMBL" id="CP000109">
    <property type="protein sequence ID" value="ABB41339.1"/>
    <property type="molecule type" value="Genomic_DNA"/>
</dbReference>
<dbReference type="PRINTS" id="PR00950">
    <property type="entry name" value="TYPE3IMSPROT"/>
</dbReference>
<comment type="subcellular location">
    <subcellularLocation>
        <location evidence="1">Cell membrane</location>
        <topology evidence="1">Multi-pass membrane protein</topology>
    </subcellularLocation>
</comment>
<dbReference type="InterPro" id="IPR006136">
    <property type="entry name" value="FlhB"/>
</dbReference>
<feature type="compositionally biased region" description="Basic and acidic residues" evidence="14">
    <location>
        <begin position="7"/>
        <end position="28"/>
    </location>
</feature>
<dbReference type="Gene3D" id="3.40.1690.10">
    <property type="entry name" value="secretion proteins EscU"/>
    <property type="match status" value="1"/>
</dbReference>
<keyword evidence="8 13" id="KW-0653">Protein transport</keyword>
<evidence type="ECO:0000256" key="14">
    <source>
        <dbReference type="SAM" id="MobiDB-lite"/>
    </source>
</evidence>
<evidence type="ECO:0000256" key="12">
    <source>
        <dbReference type="ARBA" id="ARBA00025078"/>
    </source>
</evidence>
<evidence type="ECO:0000256" key="7">
    <source>
        <dbReference type="ARBA" id="ARBA00022795"/>
    </source>
</evidence>
<keyword evidence="4 13" id="KW-0813">Transport</keyword>
<keyword evidence="10 13" id="KW-0472">Membrane</keyword>
<evidence type="ECO:0000256" key="9">
    <source>
        <dbReference type="ARBA" id="ARBA00022989"/>
    </source>
</evidence>
<dbReference type="Gene3D" id="6.10.250.2080">
    <property type="match status" value="1"/>
</dbReference>
<dbReference type="PANTHER" id="PTHR30531">
    <property type="entry name" value="FLAGELLAR BIOSYNTHETIC PROTEIN FLHB"/>
    <property type="match status" value="1"/>
</dbReference>
<dbReference type="STRING" id="317025.Tcr_0743"/>
<dbReference type="Pfam" id="PF01312">
    <property type="entry name" value="Bac_export_2"/>
    <property type="match status" value="1"/>
</dbReference>
<evidence type="ECO:0000256" key="2">
    <source>
        <dbReference type="ARBA" id="ARBA00010690"/>
    </source>
</evidence>
<dbReference type="GO" id="GO:0044780">
    <property type="term" value="P:bacterial-type flagellum assembly"/>
    <property type="evidence" value="ECO:0007669"/>
    <property type="project" value="InterPro"/>
</dbReference>
<reference evidence="15" key="1">
    <citation type="submission" date="2006-07" db="EMBL/GenBank/DDBJ databases">
        <title>Complete sequence of Thiomicrospira crunogena XCL-2.</title>
        <authorList>
            <consortium name="US DOE Joint Genome Institute"/>
            <person name="Copeland A."/>
            <person name="Lucas S."/>
            <person name="Lapidus A."/>
            <person name="Barry K."/>
            <person name="Detter J.C."/>
            <person name="Glavina del Rio T."/>
            <person name="Hammon N."/>
            <person name="Israni S."/>
            <person name="Dalin E."/>
            <person name="Tice H."/>
            <person name="Pitluck S."/>
            <person name="Chain P."/>
            <person name="Malfatti S."/>
            <person name="Shin M."/>
            <person name="Vergez L."/>
            <person name="Schmutz J."/>
            <person name="Larimer F."/>
            <person name="Land M."/>
            <person name="Hauser L."/>
            <person name="Kyrpides N."/>
            <person name="Lykidis A."/>
            <person name="Scott K.M."/>
            <person name="Sievert S."/>
            <person name="Kerfeld C."/>
            <person name="Freyermuth S."/>
            <person name="Dobrinski K."/>
            <person name="Boller A."/>
            <person name="Fitzpatrick K."/>
            <person name="Thoma P."/>
            <person name="Moore J."/>
            <person name="Richardson P."/>
        </authorList>
    </citation>
    <scope>NUCLEOTIDE SEQUENCE</scope>
    <source>
        <strain evidence="15">XCL-2</strain>
    </source>
</reference>
<evidence type="ECO:0000256" key="8">
    <source>
        <dbReference type="ARBA" id="ARBA00022927"/>
    </source>
</evidence>
<keyword evidence="15" id="KW-0282">Flagellum</keyword>
<gene>
    <name evidence="13" type="primary">flhB</name>
    <name evidence="15" type="ordered locus">Tcr_0743</name>
</gene>
<name>Q31HN4_HYDCU</name>
<dbReference type="InterPro" id="IPR029025">
    <property type="entry name" value="T3SS_substrate_exporter_C"/>
</dbReference>
<accession>Q31HN4</accession>
<proteinExistence type="inferred from homology"/>
<evidence type="ECO:0000256" key="6">
    <source>
        <dbReference type="ARBA" id="ARBA00022692"/>
    </source>
</evidence>
<dbReference type="GO" id="GO:0009306">
    <property type="term" value="P:protein secretion"/>
    <property type="evidence" value="ECO:0007669"/>
    <property type="project" value="InterPro"/>
</dbReference>
<keyword evidence="5 13" id="KW-1003">Cell membrane</keyword>
<feature type="region of interest" description="Disordered" evidence="14">
    <location>
        <begin position="1"/>
        <end position="28"/>
    </location>
</feature>
<sequence length="381" mass="42980">MAENEDGTEKSEEPSEKKLREAREKGQVPRSKELTTLLMTLGAAVFLYFFGAQMMQDFETLFIKGLSFDRSHAYDFQMATNLVLGLVVHSIYMMVPFLLLMVLIAVVSPMLLGGWNFSTQALAPKISKLNPVSGIKKMFSMNALMELFKAFAKFTLVSVVAGFFLWYSYEEIISIGIEPPKQALAHAGQLIVEAFIFVSLSLILIAAIDVPFQIHQHVTQLKMTKQEVKEEHKQQEGSPEVKGRIRQLQREMSQKRMMQKVPEADVVITNPTHFAVALKYAPDEMAEPMVLALGSDFMAAQIRTLAKEHNIPLIEAPPLARALYYNAEVDRPIPYELFRAVAAILAYVYQLRDGKRTDRVDFENLPIPEEMKTDEVPSGSE</sequence>
<keyword evidence="11 13" id="KW-1006">Bacterial flagellum protein export</keyword>
<feature type="transmembrane region" description="Helical" evidence="13">
    <location>
        <begin position="147"/>
        <end position="167"/>
    </location>
</feature>
<keyword evidence="6 13" id="KW-0812">Transmembrane</keyword>
<dbReference type="HOGENOM" id="CLU_041013_1_2_6"/>
<keyword evidence="7 13" id="KW-1005">Bacterial flagellum biogenesis</keyword>
<evidence type="ECO:0000256" key="13">
    <source>
        <dbReference type="RuleBase" id="RU364091"/>
    </source>
</evidence>
<evidence type="ECO:0000256" key="3">
    <source>
        <dbReference type="ARBA" id="ARBA00021622"/>
    </source>
</evidence>
<evidence type="ECO:0000313" key="15">
    <source>
        <dbReference type="EMBL" id="ABB41339.1"/>
    </source>
</evidence>
<comment type="caution">
    <text evidence="13">Lacks conserved residue(s) required for the propagation of feature annotation.</text>
</comment>
<comment type="similarity">
    <text evidence="2 13">Belongs to the type III secretion exporter family.</text>
</comment>
<evidence type="ECO:0000256" key="10">
    <source>
        <dbReference type="ARBA" id="ARBA00023136"/>
    </source>
</evidence>
<dbReference type="PANTHER" id="PTHR30531:SF12">
    <property type="entry name" value="FLAGELLAR BIOSYNTHETIC PROTEIN FLHB"/>
    <property type="match status" value="1"/>
</dbReference>
<protein>
    <recommendedName>
        <fullName evidence="3 13">Flagellar biosynthetic protein FlhB</fullName>
    </recommendedName>
</protein>
<dbReference type="eggNOG" id="COG1377">
    <property type="taxonomic scope" value="Bacteria"/>
</dbReference>
<keyword evidence="9 13" id="KW-1133">Transmembrane helix</keyword>
<keyword evidence="15" id="KW-0969">Cilium</keyword>
<dbReference type="AlphaFoldDB" id="Q31HN4"/>
<evidence type="ECO:0000256" key="4">
    <source>
        <dbReference type="ARBA" id="ARBA00022448"/>
    </source>
</evidence>
<comment type="function">
    <text evidence="12 13">Required for formation of the rod structure in the basal body of the flagellar apparatus. Together with FliI and FliH, may constitute the export apparatus of flagellin.</text>
</comment>